<keyword evidence="3" id="KW-1003">Cell membrane</keyword>
<protein>
    <submittedName>
        <fullName evidence="9">Probable biopolymer transport protein</fullName>
    </submittedName>
</protein>
<name>A0A3B1DYW3_9ZZZZ</name>
<feature type="transmembrane region" description="Helical" evidence="7">
    <location>
        <begin position="175"/>
        <end position="197"/>
    </location>
</feature>
<feature type="domain" description="MotA/TolQ/ExbB proton channel" evidence="8">
    <location>
        <begin position="141"/>
        <end position="246"/>
    </location>
</feature>
<keyword evidence="6 7" id="KW-0472">Membrane</keyword>
<gene>
    <name evidence="9" type="ORF">MNBD_PLANCTO02-2808</name>
</gene>
<feature type="transmembrane region" description="Helical" evidence="7">
    <location>
        <begin position="217"/>
        <end position="239"/>
    </location>
</feature>
<comment type="subcellular location">
    <subcellularLocation>
        <location evidence="1">Cell membrane</location>
        <topology evidence="1">Multi-pass membrane protein</topology>
    </subcellularLocation>
</comment>
<evidence type="ECO:0000256" key="3">
    <source>
        <dbReference type="ARBA" id="ARBA00022475"/>
    </source>
</evidence>
<evidence type="ECO:0000259" key="8">
    <source>
        <dbReference type="Pfam" id="PF01618"/>
    </source>
</evidence>
<evidence type="ECO:0000256" key="6">
    <source>
        <dbReference type="ARBA" id="ARBA00023136"/>
    </source>
</evidence>
<feature type="transmembrane region" description="Helical" evidence="7">
    <location>
        <begin position="21"/>
        <end position="43"/>
    </location>
</feature>
<dbReference type="EMBL" id="UOGL01000556">
    <property type="protein sequence ID" value="VAX41508.1"/>
    <property type="molecule type" value="Genomic_DNA"/>
</dbReference>
<dbReference type="GO" id="GO:0017038">
    <property type="term" value="P:protein import"/>
    <property type="evidence" value="ECO:0007669"/>
    <property type="project" value="TreeGrafter"/>
</dbReference>
<sequence>MQKDLATKPSARDGVIPQQSLVGEIISSPIVWGIVFTFGFYALIPYLPVYRDFITRYFCSHPLEYASAGLFFIGMTILAFKGLQIHSEKTALTDAVLNEEQLYQLSDFVERSAALQKQVNNAPESFRKSCLGQRLGDIASHVQSRKSTSGLEEHLKYLAELAAERLHGSFALVRTITWAVPILGFLGTVIGITIAIANVTPEQLDSSLGNVTGGLAVAFDTTALALAMSLVIVFSSFLAERNEQNILSRVEAFGLKRIAPLFPPQAESHSVKEITQAESEAAMLLIQRTESLIDQQMTLWQETLEATRLRWTDALDGQKAQFDSALQQGISETLTNHHQLLAEVRGGFLTDFEKVSQNLLSGISNNVTSWQSQMQQNTELNIQQQVALLKQGELLSGVVEQEKELAQLQKLLTQNMNALRETETFEETIHSLTAAVHLLTARAKSKAA</sequence>
<feature type="transmembrane region" description="Helical" evidence="7">
    <location>
        <begin position="63"/>
        <end position="80"/>
    </location>
</feature>
<accession>A0A3B1DYW3</accession>
<evidence type="ECO:0000256" key="5">
    <source>
        <dbReference type="ARBA" id="ARBA00022989"/>
    </source>
</evidence>
<evidence type="ECO:0000256" key="2">
    <source>
        <dbReference type="ARBA" id="ARBA00010442"/>
    </source>
</evidence>
<proteinExistence type="inferred from homology"/>
<keyword evidence="4 7" id="KW-0812">Transmembrane</keyword>
<dbReference type="GO" id="GO:0005886">
    <property type="term" value="C:plasma membrane"/>
    <property type="evidence" value="ECO:0007669"/>
    <property type="project" value="UniProtKB-SubCell"/>
</dbReference>
<dbReference type="PANTHER" id="PTHR30625:SF11">
    <property type="entry name" value="MOTA_TOLQ_EXBB PROTON CHANNEL DOMAIN-CONTAINING PROTEIN"/>
    <property type="match status" value="1"/>
</dbReference>
<dbReference type="InterPro" id="IPR050790">
    <property type="entry name" value="ExbB/TolQ_transport"/>
</dbReference>
<keyword evidence="5 7" id="KW-1133">Transmembrane helix</keyword>
<organism evidence="9">
    <name type="scientific">hydrothermal vent metagenome</name>
    <dbReference type="NCBI Taxonomy" id="652676"/>
    <lineage>
        <taxon>unclassified sequences</taxon>
        <taxon>metagenomes</taxon>
        <taxon>ecological metagenomes</taxon>
    </lineage>
</organism>
<dbReference type="InterPro" id="IPR002898">
    <property type="entry name" value="MotA_ExbB_proton_chnl"/>
</dbReference>
<evidence type="ECO:0000256" key="4">
    <source>
        <dbReference type="ARBA" id="ARBA00022692"/>
    </source>
</evidence>
<dbReference type="AlphaFoldDB" id="A0A3B1DYW3"/>
<reference evidence="9" key="1">
    <citation type="submission" date="2018-06" db="EMBL/GenBank/DDBJ databases">
        <authorList>
            <person name="Zhirakovskaya E."/>
        </authorList>
    </citation>
    <scope>NUCLEOTIDE SEQUENCE</scope>
</reference>
<comment type="similarity">
    <text evidence="2">Belongs to the ExbB/TolQ family.</text>
</comment>
<dbReference type="Pfam" id="PF01618">
    <property type="entry name" value="MotA_ExbB"/>
    <property type="match status" value="1"/>
</dbReference>
<evidence type="ECO:0000256" key="1">
    <source>
        <dbReference type="ARBA" id="ARBA00004651"/>
    </source>
</evidence>
<evidence type="ECO:0000256" key="7">
    <source>
        <dbReference type="SAM" id="Phobius"/>
    </source>
</evidence>
<dbReference type="PANTHER" id="PTHR30625">
    <property type="entry name" value="PROTEIN TOLQ"/>
    <property type="match status" value="1"/>
</dbReference>
<evidence type="ECO:0000313" key="9">
    <source>
        <dbReference type="EMBL" id="VAX41508.1"/>
    </source>
</evidence>